<feature type="domain" description="Anti-sigma-28 factor FlgM C-terminal" evidence="10">
    <location>
        <begin position="35"/>
        <end position="88"/>
    </location>
</feature>
<comment type="similarity">
    <text evidence="1">Belongs to the FlgM family.</text>
</comment>
<keyword evidence="11" id="KW-0969">Cilium</keyword>
<evidence type="ECO:0000256" key="5">
    <source>
        <dbReference type="ARBA" id="ARBA00023015"/>
    </source>
</evidence>
<dbReference type="Proteomes" id="UP000057609">
    <property type="component" value="Chromosome"/>
</dbReference>
<keyword evidence="12" id="KW-1185">Reference proteome</keyword>
<proteinExistence type="inferred from homology"/>
<dbReference type="GO" id="GO:0044781">
    <property type="term" value="P:bacterial-type flagellum organization"/>
    <property type="evidence" value="ECO:0007669"/>
    <property type="project" value="UniProtKB-KW"/>
</dbReference>
<name>A0A0B5BLG6_9BACT</name>
<sequence length="97" mass="10295">MKIDDKTLASVVGPGKGDAAASSKKFGVDAGAKGDTVELSRNVERFAKANEALQKLPDIRVERVETLKAQIASGEYQVKASDVAEKMLMTMKKGVAV</sequence>
<gene>
    <name evidence="11" type="ORF">GPICK_10140</name>
</gene>
<feature type="region of interest" description="Disordered" evidence="9">
    <location>
        <begin position="1"/>
        <end position="23"/>
    </location>
</feature>
<dbReference type="NCBIfam" id="TIGR03824">
    <property type="entry name" value="FlgM_jcvi"/>
    <property type="match status" value="1"/>
</dbReference>
<dbReference type="HOGENOM" id="CLU_169011_3_1_7"/>
<evidence type="ECO:0000256" key="7">
    <source>
        <dbReference type="ARBA" id="ARBA00024739"/>
    </source>
</evidence>
<comment type="function">
    <text evidence="7">Responsible for the coupling of flagellin expression to flagellar assembly by preventing expression of the flagellin genes when a component of the middle class of proteins is defective. It negatively regulates flagellar genes by inhibiting the activity of FliA by directly binding to FliA.</text>
</comment>
<dbReference type="InterPro" id="IPR031316">
    <property type="entry name" value="FlgM_C"/>
</dbReference>
<dbReference type="InterPro" id="IPR035890">
    <property type="entry name" value="Anti-sigma-28_factor_FlgM_sf"/>
</dbReference>
<dbReference type="EMBL" id="CP009788">
    <property type="protein sequence ID" value="AJE04891.1"/>
    <property type="molecule type" value="Genomic_DNA"/>
</dbReference>
<evidence type="ECO:0000256" key="6">
    <source>
        <dbReference type="ARBA" id="ARBA00023163"/>
    </source>
</evidence>
<keyword evidence="5" id="KW-0805">Transcription regulation</keyword>
<evidence type="ECO:0000256" key="2">
    <source>
        <dbReference type="ARBA" id="ARBA00017823"/>
    </source>
</evidence>
<dbReference type="InterPro" id="IPR007412">
    <property type="entry name" value="FlgM"/>
</dbReference>
<keyword evidence="6" id="KW-0804">Transcription</keyword>
<evidence type="ECO:0000313" key="11">
    <source>
        <dbReference type="EMBL" id="AJE04891.1"/>
    </source>
</evidence>
<evidence type="ECO:0000256" key="8">
    <source>
        <dbReference type="ARBA" id="ARBA00030117"/>
    </source>
</evidence>
<evidence type="ECO:0000256" key="1">
    <source>
        <dbReference type="ARBA" id="ARBA00005322"/>
    </source>
</evidence>
<keyword evidence="3" id="KW-0678">Repressor</keyword>
<dbReference type="KEGG" id="gpi:GPICK_10140"/>
<dbReference type="AlphaFoldDB" id="A0A0B5BLG6"/>
<evidence type="ECO:0000259" key="10">
    <source>
        <dbReference type="Pfam" id="PF04316"/>
    </source>
</evidence>
<keyword evidence="11" id="KW-0966">Cell projection</keyword>
<evidence type="ECO:0000313" key="12">
    <source>
        <dbReference type="Proteomes" id="UP000057609"/>
    </source>
</evidence>
<evidence type="ECO:0000256" key="3">
    <source>
        <dbReference type="ARBA" id="ARBA00022491"/>
    </source>
</evidence>
<keyword evidence="4" id="KW-1005">Bacterial flagellum biogenesis</keyword>
<dbReference type="OrthoDB" id="5398708at2"/>
<dbReference type="RefSeq" id="WP_039745640.1">
    <property type="nucleotide sequence ID" value="NZ_CP009788.1"/>
</dbReference>
<keyword evidence="11" id="KW-0282">Flagellum</keyword>
<organism evidence="11 12">
    <name type="scientific">Geobacter pickeringii</name>
    <dbReference type="NCBI Taxonomy" id="345632"/>
    <lineage>
        <taxon>Bacteria</taxon>
        <taxon>Pseudomonadati</taxon>
        <taxon>Thermodesulfobacteriota</taxon>
        <taxon>Desulfuromonadia</taxon>
        <taxon>Geobacterales</taxon>
        <taxon>Geobacteraceae</taxon>
        <taxon>Geobacter</taxon>
    </lineage>
</organism>
<accession>A0A0B5BLG6</accession>
<reference evidence="11 12" key="1">
    <citation type="journal article" date="2015" name="Genome Announc.">
        <title>Complete Genome of Geobacter pickeringii G13T, a Metal-Reducing Isolate from Sedimentary Kaolin Deposits.</title>
        <authorList>
            <person name="Badalamenti J.P."/>
            <person name="Bond D.R."/>
        </authorList>
    </citation>
    <scope>NUCLEOTIDE SEQUENCE [LARGE SCALE GENOMIC DNA]</scope>
    <source>
        <strain evidence="11 12">G13</strain>
    </source>
</reference>
<dbReference type="SUPFAM" id="SSF101498">
    <property type="entry name" value="Anti-sigma factor FlgM"/>
    <property type="match status" value="1"/>
</dbReference>
<evidence type="ECO:0000256" key="9">
    <source>
        <dbReference type="SAM" id="MobiDB-lite"/>
    </source>
</evidence>
<dbReference type="STRING" id="345632.GPICK_10140"/>
<evidence type="ECO:0000256" key="4">
    <source>
        <dbReference type="ARBA" id="ARBA00022795"/>
    </source>
</evidence>
<dbReference type="GO" id="GO:0045892">
    <property type="term" value="P:negative regulation of DNA-templated transcription"/>
    <property type="evidence" value="ECO:0007669"/>
    <property type="project" value="InterPro"/>
</dbReference>
<dbReference type="Pfam" id="PF04316">
    <property type="entry name" value="FlgM"/>
    <property type="match status" value="1"/>
</dbReference>
<protein>
    <recommendedName>
        <fullName evidence="2">Negative regulator of flagellin synthesis</fullName>
    </recommendedName>
    <alternativeName>
        <fullName evidence="8">Anti-sigma-28 factor</fullName>
    </alternativeName>
</protein>